<accession>A0A1I4BVG9</accession>
<feature type="transmembrane region" description="Helical" evidence="1">
    <location>
        <begin position="48"/>
        <end position="70"/>
    </location>
</feature>
<reference evidence="2 3" key="1">
    <citation type="submission" date="2016-10" db="EMBL/GenBank/DDBJ databases">
        <authorList>
            <person name="de Groot N.N."/>
        </authorList>
    </citation>
    <scope>NUCLEOTIDE SEQUENCE [LARGE SCALE GENOMIC DNA]</scope>
    <source>
        <strain evidence="2 3">DSM 16199</strain>
    </source>
</reference>
<gene>
    <name evidence="2" type="ORF">SAMN04488004_101187</name>
</gene>
<keyword evidence="1" id="KW-0472">Membrane</keyword>
<dbReference type="STRING" id="195913.SAMN04488004_101187"/>
<organism evidence="2 3">
    <name type="scientific">Loktanella salsilacus</name>
    <dbReference type="NCBI Taxonomy" id="195913"/>
    <lineage>
        <taxon>Bacteria</taxon>
        <taxon>Pseudomonadati</taxon>
        <taxon>Pseudomonadota</taxon>
        <taxon>Alphaproteobacteria</taxon>
        <taxon>Rhodobacterales</taxon>
        <taxon>Roseobacteraceae</taxon>
        <taxon>Loktanella</taxon>
    </lineage>
</organism>
<name>A0A1I4BVG9_9RHOB</name>
<feature type="transmembrane region" description="Helical" evidence="1">
    <location>
        <begin position="6"/>
        <end position="27"/>
    </location>
</feature>
<evidence type="ECO:0000313" key="2">
    <source>
        <dbReference type="EMBL" id="SFK72533.1"/>
    </source>
</evidence>
<dbReference type="EMBL" id="FOTF01000001">
    <property type="protein sequence ID" value="SFK72533.1"/>
    <property type="molecule type" value="Genomic_DNA"/>
</dbReference>
<evidence type="ECO:0000313" key="3">
    <source>
        <dbReference type="Proteomes" id="UP000199550"/>
    </source>
</evidence>
<keyword evidence="3" id="KW-1185">Reference proteome</keyword>
<protein>
    <submittedName>
        <fullName evidence="2">Uncharacterized protein</fullName>
    </submittedName>
</protein>
<dbReference type="Proteomes" id="UP000199550">
    <property type="component" value="Unassembled WGS sequence"/>
</dbReference>
<dbReference type="RefSeq" id="WP_175499115.1">
    <property type="nucleotide sequence ID" value="NZ_CAXIDI010000016.1"/>
</dbReference>
<proteinExistence type="predicted"/>
<keyword evidence="1" id="KW-0812">Transmembrane</keyword>
<dbReference type="AlphaFoldDB" id="A0A1I4BVG9"/>
<keyword evidence="1" id="KW-1133">Transmembrane helix</keyword>
<sequence length="71" mass="7509">MIYLIWAGAIVSVLGLCGVLYSVTAVIRAKRAGLDDEALRAQIAKQMPINLAAFFSAMLGLMMVVVGVLLA</sequence>
<dbReference type="GeneID" id="97890651"/>
<evidence type="ECO:0000256" key="1">
    <source>
        <dbReference type="SAM" id="Phobius"/>
    </source>
</evidence>